<keyword evidence="1" id="KW-0812">Transmembrane</keyword>
<feature type="transmembrane region" description="Helical" evidence="1">
    <location>
        <begin position="61"/>
        <end position="80"/>
    </location>
</feature>
<accession>A0A6C0KIR1</accession>
<sequence length="186" mass="22103">MNALQKKPVLLATTSLFCIPYKLEIQKSHYNSLRPNPLLVVTSSLFCIPILSLYLNDEATFYKHLDEMILVLIISVFSICRWSNPKKAFRILDVKMARIGFIYFHIQLMKMKPKLYVLLSCICGGGLYQLSRISRKKWNFRYWYVFHFLFHIFAIYTMTKIYYKQPFFYDISQKKNISLIQHGSTK</sequence>
<evidence type="ECO:0000313" key="2">
    <source>
        <dbReference type="EMBL" id="QHU17529.1"/>
    </source>
</evidence>
<keyword evidence="1" id="KW-0472">Membrane</keyword>
<keyword evidence="1" id="KW-1133">Transmembrane helix</keyword>
<feature type="transmembrane region" description="Helical" evidence="1">
    <location>
        <begin position="37"/>
        <end position="55"/>
    </location>
</feature>
<organism evidence="2">
    <name type="scientific">viral metagenome</name>
    <dbReference type="NCBI Taxonomy" id="1070528"/>
    <lineage>
        <taxon>unclassified sequences</taxon>
        <taxon>metagenomes</taxon>
        <taxon>organismal metagenomes</taxon>
    </lineage>
</organism>
<dbReference type="EMBL" id="MN740916">
    <property type="protein sequence ID" value="QHU17529.1"/>
    <property type="molecule type" value="Genomic_DNA"/>
</dbReference>
<protein>
    <submittedName>
        <fullName evidence="2">Uncharacterized protein</fullName>
    </submittedName>
</protein>
<evidence type="ECO:0000256" key="1">
    <source>
        <dbReference type="SAM" id="Phobius"/>
    </source>
</evidence>
<dbReference type="AlphaFoldDB" id="A0A6C0KIR1"/>
<name>A0A6C0KIR1_9ZZZZ</name>
<reference evidence="2" key="1">
    <citation type="journal article" date="2020" name="Nature">
        <title>Giant virus diversity and host interactions through global metagenomics.</title>
        <authorList>
            <person name="Schulz F."/>
            <person name="Roux S."/>
            <person name="Paez-Espino D."/>
            <person name="Jungbluth S."/>
            <person name="Walsh D.A."/>
            <person name="Denef V.J."/>
            <person name="McMahon K.D."/>
            <person name="Konstantinidis K.T."/>
            <person name="Eloe-Fadrosh E.A."/>
            <person name="Kyrpides N.C."/>
            <person name="Woyke T."/>
        </authorList>
    </citation>
    <scope>NUCLEOTIDE SEQUENCE</scope>
    <source>
        <strain evidence="2">GVMAG-S-3300012919-55</strain>
    </source>
</reference>
<feature type="transmembrane region" description="Helical" evidence="1">
    <location>
        <begin position="143"/>
        <end position="163"/>
    </location>
</feature>
<proteinExistence type="predicted"/>